<sequence>MFHAQITRATRKASATPATAALSQKADIALAARSAGARPGTRGPHLNLFSGGLTTQKAAPVVVTTAERVAKFAETRRLKADAANVLGLVVEHHTRTGEPLELDGFEIASKTGIDFERVHAIRSELLGSQVLRVRSGNAWGRDGLVPGDNFR</sequence>
<proteinExistence type="predicted"/>
<evidence type="ECO:0000313" key="1">
    <source>
        <dbReference type="EMBL" id="CAA2105467.1"/>
    </source>
</evidence>
<accession>A0A679JCE3</accession>
<dbReference type="EMBL" id="LR743504">
    <property type="protein sequence ID" value="CAA2105467.1"/>
    <property type="molecule type" value="Genomic_DNA"/>
</dbReference>
<organism evidence="1">
    <name type="scientific">Methylobacterium bullatum</name>
    <dbReference type="NCBI Taxonomy" id="570505"/>
    <lineage>
        <taxon>Bacteria</taxon>
        <taxon>Pseudomonadati</taxon>
        <taxon>Pseudomonadota</taxon>
        <taxon>Alphaproteobacteria</taxon>
        <taxon>Hyphomicrobiales</taxon>
        <taxon>Methylobacteriaceae</taxon>
        <taxon>Methylobacterium</taxon>
    </lineage>
</organism>
<dbReference type="AlphaFoldDB" id="A0A679JCE3"/>
<gene>
    <name evidence="1" type="ORF">MBUL_03207</name>
</gene>
<name>A0A679JCE3_9HYPH</name>
<protein>
    <submittedName>
        <fullName evidence="1">Uncharacterized protein</fullName>
    </submittedName>
</protein>
<reference evidence="1" key="1">
    <citation type="submission" date="2019-12" db="EMBL/GenBank/DDBJ databases">
        <authorList>
            <person name="Cremers G."/>
        </authorList>
    </citation>
    <scope>NUCLEOTIDE SEQUENCE</scope>
    <source>
        <strain evidence="1">Mbul1</strain>
    </source>
</reference>